<evidence type="ECO:0000313" key="9">
    <source>
        <dbReference type="EMBL" id="GGC44166.1"/>
    </source>
</evidence>
<feature type="domain" description="TonB-dependent transporter Oar-like beta-barrel" evidence="8">
    <location>
        <begin position="236"/>
        <end position="1033"/>
    </location>
</feature>
<dbReference type="Pfam" id="PF13620">
    <property type="entry name" value="CarboxypepD_reg"/>
    <property type="match status" value="1"/>
</dbReference>
<dbReference type="Proteomes" id="UP000635885">
    <property type="component" value="Unassembled WGS sequence"/>
</dbReference>
<evidence type="ECO:0000256" key="1">
    <source>
        <dbReference type="ARBA" id="ARBA00004571"/>
    </source>
</evidence>
<keyword evidence="2" id="KW-0813">Transport</keyword>
<dbReference type="InterPro" id="IPR008969">
    <property type="entry name" value="CarboxyPept-like_regulatory"/>
</dbReference>
<feature type="signal peptide" evidence="7">
    <location>
        <begin position="1"/>
        <end position="24"/>
    </location>
</feature>
<dbReference type="PANTHER" id="PTHR30069:SF46">
    <property type="entry name" value="OAR PROTEIN"/>
    <property type="match status" value="1"/>
</dbReference>
<dbReference type="SUPFAM" id="SSF49464">
    <property type="entry name" value="Carboxypeptidase regulatory domain-like"/>
    <property type="match status" value="1"/>
</dbReference>
<evidence type="ECO:0000256" key="7">
    <source>
        <dbReference type="SAM" id="SignalP"/>
    </source>
</evidence>
<evidence type="ECO:0000256" key="2">
    <source>
        <dbReference type="ARBA" id="ARBA00022448"/>
    </source>
</evidence>
<dbReference type="InterPro" id="IPR057601">
    <property type="entry name" value="Oar-like_b-barrel"/>
</dbReference>
<comment type="caution">
    <text evidence="9">The sequence shown here is derived from an EMBL/GenBank/DDBJ whole genome shotgun (WGS) entry which is preliminary data.</text>
</comment>
<evidence type="ECO:0000256" key="4">
    <source>
        <dbReference type="ARBA" id="ARBA00022692"/>
    </source>
</evidence>
<keyword evidence="5" id="KW-0472">Membrane</keyword>
<dbReference type="SUPFAM" id="SSF56935">
    <property type="entry name" value="Porins"/>
    <property type="match status" value="1"/>
</dbReference>
<dbReference type="Gene3D" id="2.40.170.20">
    <property type="entry name" value="TonB-dependent receptor, beta-barrel domain"/>
    <property type="match status" value="1"/>
</dbReference>
<comment type="subcellular location">
    <subcellularLocation>
        <location evidence="1">Cell outer membrane</location>
        <topology evidence="1">Multi-pass membrane protein</topology>
    </subcellularLocation>
</comment>
<dbReference type="Gene3D" id="2.60.40.1120">
    <property type="entry name" value="Carboxypeptidase-like, regulatory domain"/>
    <property type="match status" value="1"/>
</dbReference>
<dbReference type="RefSeq" id="WP_188443084.1">
    <property type="nucleotide sequence ID" value="NZ_BMFD01000007.1"/>
</dbReference>
<keyword evidence="4" id="KW-0812">Transmembrane</keyword>
<dbReference type="InterPro" id="IPR036942">
    <property type="entry name" value="Beta-barrel_TonB_sf"/>
</dbReference>
<sequence length="1091" mass="121571">MRQSLLKSLFAFAMLVFTTGIAFSQGVTTASFQGSVRDNAGETLPGANIVAVHTPSGTRYGSVSNEEGRFVIPNVRVGGPYTVTITYIGFDDQVYENINLSLGQNYSINAVLKDGMDLDAIEVVAVRGGIMDADKTGASLSLSNERLNALPTINRSVNDFTRLTPQSNGNSFAGTSSRFNNFTVDGNIYNNNFGLGSGQFAGGNPISIDAIEEIQVNLAPYDVRQGGFTGAGVNAVTKSGDNTFRGSAYYFLRNDQMQGTKIGNDFLPQNDARNEIGGFRIGGPIIKDKLFFFVNYEKESELRPSILRRAAREGETPDGQFISRVPLSQANFVRDQINSIYGYDPGEPDSYSFASEQTRFNARLDYNINQNHKVSLRYNDYTAFTDVPTNGNSIRYNQTRYRNTNRTGVESINFRNNNYTNDRRVQSIVAELNSRIGTNMSNQLNIGYTSVTDPKRGIPGGQNFPMVEVLEPDESGNLLYYMTMGNELFTVGNLLENTTLNITNNFSLYKGKHTYTFGGNFEFMTFDNAFNPVFNGFYRYIGYDKFVDAVINQNPNVYPDAFSKGFALDGSTTPPTDATRFGQLGFYVQDEYQVNSRLKVTGGLRVDLPFYPIDIPQNELLNDLNKTFSDIDGNTFTPDVATFPKVNPLISPRVGFNYDVKGDRSFVLRGGTGVFSGRIPFVWLSNQVNGSGVIRGGYGLEGQDVIDANIVFNPDVTAYNPANPGQTLSRELALTDRNFTLPQVWRTNLGVDKLLPGGIVGSFEFIYSRDVSSPIAQNLILRNPEGTLSGPDERPYWVDQPGFRRYSNDRDFDNVYYLTNAKEKADYVSATVSFEKAFDNGLYATAAYTLSRARDLDNAGGSQAGSLWTQTVQVDRNRPELSFASFDQPHRIISTIGYTTKNTTISLLYDGGNAGRFSYFYSGDFGDNAARLIYVPNNASELNFQQYTLGGVVYTPAMQAELFDAYIDQDKYLSSRRGQIAERNGVVRPWVHKFDFSLTQRVDVTKDNKNRLEFRLDFLNVNNLLNSNWGVPDFQWTSTPLVYRGRNASNEPIYRLAAKPGTTEILDETYRKSNSIGNVWRMQVGIRYSFN</sequence>
<organism evidence="9 10">
    <name type="scientific">Belliella aquatica</name>
    <dbReference type="NCBI Taxonomy" id="1323734"/>
    <lineage>
        <taxon>Bacteria</taxon>
        <taxon>Pseudomonadati</taxon>
        <taxon>Bacteroidota</taxon>
        <taxon>Cytophagia</taxon>
        <taxon>Cytophagales</taxon>
        <taxon>Cyclobacteriaceae</taxon>
        <taxon>Belliella</taxon>
    </lineage>
</organism>
<dbReference type="InterPro" id="IPR039426">
    <property type="entry name" value="TonB-dep_rcpt-like"/>
</dbReference>
<name>A0ABQ1MP04_9BACT</name>
<evidence type="ECO:0000259" key="8">
    <source>
        <dbReference type="Pfam" id="PF25183"/>
    </source>
</evidence>
<keyword evidence="10" id="KW-1185">Reference proteome</keyword>
<evidence type="ECO:0000313" key="10">
    <source>
        <dbReference type="Proteomes" id="UP000635885"/>
    </source>
</evidence>
<keyword evidence="3" id="KW-1134">Transmembrane beta strand</keyword>
<dbReference type="EMBL" id="BMFD01000007">
    <property type="protein sequence ID" value="GGC44166.1"/>
    <property type="molecule type" value="Genomic_DNA"/>
</dbReference>
<protein>
    <submittedName>
        <fullName evidence="9">Cell envelope biogenesis protein OmpA</fullName>
    </submittedName>
</protein>
<keyword evidence="6" id="KW-0998">Cell outer membrane</keyword>
<evidence type="ECO:0000256" key="5">
    <source>
        <dbReference type="ARBA" id="ARBA00023136"/>
    </source>
</evidence>
<feature type="chain" id="PRO_5047163411" evidence="7">
    <location>
        <begin position="25"/>
        <end position="1091"/>
    </location>
</feature>
<proteinExistence type="predicted"/>
<accession>A0ABQ1MP04</accession>
<keyword evidence="7" id="KW-0732">Signal</keyword>
<gene>
    <name evidence="9" type="ORF">GCM10010993_23370</name>
</gene>
<dbReference type="Pfam" id="PF25183">
    <property type="entry name" value="OMP_b-brl_4"/>
    <property type="match status" value="1"/>
</dbReference>
<reference evidence="10" key="1">
    <citation type="journal article" date="2019" name="Int. J. Syst. Evol. Microbiol.">
        <title>The Global Catalogue of Microorganisms (GCM) 10K type strain sequencing project: providing services to taxonomists for standard genome sequencing and annotation.</title>
        <authorList>
            <consortium name="The Broad Institute Genomics Platform"/>
            <consortium name="The Broad Institute Genome Sequencing Center for Infectious Disease"/>
            <person name="Wu L."/>
            <person name="Ma J."/>
        </authorList>
    </citation>
    <scope>NUCLEOTIDE SEQUENCE [LARGE SCALE GENOMIC DNA]</scope>
    <source>
        <strain evidence="10">CGMCC 1.12479</strain>
    </source>
</reference>
<evidence type="ECO:0000256" key="3">
    <source>
        <dbReference type="ARBA" id="ARBA00022452"/>
    </source>
</evidence>
<evidence type="ECO:0000256" key="6">
    <source>
        <dbReference type="ARBA" id="ARBA00023237"/>
    </source>
</evidence>
<dbReference type="PANTHER" id="PTHR30069">
    <property type="entry name" value="TONB-DEPENDENT OUTER MEMBRANE RECEPTOR"/>
    <property type="match status" value="1"/>
</dbReference>